<dbReference type="SUPFAM" id="SSF53098">
    <property type="entry name" value="Ribonuclease H-like"/>
    <property type="match status" value="1"/>
</dbReference>
<evidence type="ECO:0000256" key="9">
    <source>
        <dbReference type="ARBA" id="ARBA00023172"/>
    </source>
</evidence>
<evidence type="ECO:0000256" key="5">
    <source>
        <dbReference type="ARBA" id="ARBA00022842"/>
    </source>
</evidence>
<dbReference type="GO" id="GO:0006310">
    <property type="term" value="P:DNA recombination"/>
    <property type="evidence" value="ECO:0007669"/>
    <property type="project" value="UniProtKB-KW"/>
</dbReference>
<gene>
    <name evidence="11" type="ORF">Tci_931845</name>
</gene>
<dbReference type="EMBL" id="BKCJ011870465">
    <property type="protein sequence ID" value="GFD59876.1"/>
    <property type="molecule type" value="Genomic_DNA"/>
</dbReference>
<keyword evidence="8" id="KW-0808">Transferase</keyword>
<comment type="caution">
    <text evidence="11">The sequence shown here is derived from an EMBL/GenBank/DDBJ whole genome shotgun (WGS) entry which is preliminary data.</text>
</comment>
<keyword evidence="4" id="KW-0378">Hydrolase</keyword>
<evidence type="ECO:0000313" key="11">
    <source>
        <dbReference type="EMBL" id="GFD59876.1"/>
    </source>
</evidence>
<dbReference type="AlphaFoldDB" id="A0A699XPS9"/>
<keyword evidence="7" id="KW-0695">RNA-directed DNA polymerase</keyword>
<dbReference type="InterPro" id="IPR001584">
    <property type="entry name" value="Integrase_cat-core"/>
</dbReference>
<evidence type="ECO:0000256" key="7">
    <source>
        <dbReference type="ARBA" id="ARBA00022918"/>
    </source>
</evidence>
<keyword evidence="1" id="KW-0540">Nuclease</keyword>
<reference evidence="11" key="1">
    <citation type="journal article" date="2019" name="Sci. Rep.">
        <title>Draft genome of Tanacetum cinerariifolium, the natural source of mosquito coil.</title>
        <authorList>
            <person name="Yamashiro T."/>
            <person name="Shiraishi A."/>
            <person name="Satake H."/>
            <person name="Nakayama K."/>
        </authorList>
    </citation>
    <scope>NUCLEOTIDE SEQUENCE</scope>
</reference>
<feature type="domain" description="Integrase catalytic" evidence="10">
    <location>
        <begin position="1"/>
        <end position="68"/>
    </location>
</feature>
<accession>A0A699XPS9</accession>
<keyword evidence="9" id="KW-0233">DNA recombination</keyword>
<dbReference type="PANTHER" id="PTHR42648">
    <property type="entry name" value="TRANSPOSASE, PUTATIVE-RELATED"/>
    <property type="match status" value="1"/>
</dbReference>
<dbReference type="PANTHER" id="PTHR42648:SF11">
    <property type="entry name" value="TRANSPOSON TY4-P GAG-POL POLYPROTEIN"/>
    <property type="match status" value="1"/>
</dbReference>
<dbReference type="GO" id="GO:0003964">
    <property type="term" value="F:RNA-directed DNA polymerase activity"/>
    <property type="evidence" value="ECO:0007669"/>
    <property type="project" value="UniProtKB-KW"/>
</dbReference>
<dbReference type="InterPro" id="IPR012337">
    <property type="entry name" value="RNaseH-like_sf"/>
</dbReference>
<feature type="non-terminal residue" evidence="11">
    <location>
        <position position="68"/>
    </location>
</feature>
<keyword evidence="2" id="KW-0479">Metal-binding</keyword>
<name>A0A699XPS9_TANCI</name>
<dbReference type="Gene3D" id="3.30.420.10">
    <property type="entry name" value="Ribonuclease H-like superfamily/Ribonuclease H"/>
    <property type="match status" value="1"/>
</dbReference>
<dbReference type="GO" id="GO:0015074">
    <property type="term" value="P:DNA integration"/>
    <property type="evidence" value="ECO:0007669"/>
    <property type="project" value="UniProtKB-KW"/>
</dbReference>
<dbReference type="GO" id="GO:0046872">
    <property type="term" value="F:metal ion binding"/>
    <property type="evidence" value="ECO:0007669"/>
    <property type="project" value="UniProtKB-KW"/>
</dbReference>
<evidence type="ECO:0000256" key="1">
    <source>
        <dbReference type="ARBA" id="ARBA00022722"/>
    </source>
</evidence>
<organism evidence="11">
    <name type="scientific">Tanacetum cinerariifolium</name>
    <name type="common">Dalmatian daisy</name>
    <name type="synonym">Chrysanthemum cinerariifolium</name>
    <dbReference type="NCBI Taxonomy" id="118510"/>
    <lineage>
        <taxon>Eukaryota</taxon>
        <taxon>Viridiplantae</taxon>
        <taxon>Streptophyta</taxon>
        <taxon>Embryophyta</taxon>
        <taxon>Tracheophyta</taxon>
        <taxon>Spermatophyta</taxon>
        <taxon>Magnoliopsida</taxon>
        <taxon>eudicotyledons</taxon>
        <taxon>Gunneridae</taxon>
        <taxon>Pentapetalae</taxon>
        <taxon>asterids</taxon>
        <taxon>campanulids</taxon>
        <taxon>Asterales</taxon>
        <taxon>Asteraceae</taxon>
        <taxon>Asteroideae</taxon>
        <taxon>Anthemideae</taxon>
        <taxon>Anthemidinae</taxon>
        <taxon>Tanacetum</taxon>
    </lineage>
</organism>
<keyword evidence="3" id="KW-0255">Endonuclease</keyword>
<evidence type="ECO:0000256" key="8">
    <source>
        <dbReference type="ARBA" id="ARBA00022932"/>
    </source>
</evidence>
<keyword evidence="8" id="KW-0239">DNA-directed DNA polymerase</keyword>
<evidence type="ECO:0000259" key="10">
    <source>
        <dbReference type="PROSITE" id="PS50994"/>
    </source>
</evidence>
<evidence type="ECO:0000256" key="2">
    <source>
        <dbReference type="ARBA" id="ARBA00022723"/>
    </source>
</evidence>
<keyword evidence="6" id="KW-0229">DNA integration</keyword>
<protein>
    <submittedName>
        <fullName evidence="11">Retrovirus-related Pol polyprotein from transposon TNT 1-94</fullName>
    </submittedName>
</protein>
<evidence type="ECO:0000256" key="6">
    <source>
        <dbReference type="ARBA" id="ARBA00022908"/>
    </source>
</evidence>
<evidence type="ECO:0000256" key="4">
    <source>
        <dbReference type="ARBA" id="ARBA00022801"/>
    </source>
</evidence>
<dbReference type="GO" id="GO:0004519">
    <property type="term" value="F:endonuclease activity"/>
    <property type="evidence" value="ECO:0007669"/>
    <property type="project" value="UniProtKB-KW"/>
</dbReference>
<dbReference type="PROSITE" id="PS50994">
    <property type="entry name" value="INTEGRASE"/>
    <property type="match status" value="1"/>
</dbReference>
<dbReference type="InterPro" id="IPR039537">
    <property type="entry name" value="Retrotran_Ty1/copia-like"/>
</dbReference>
<dbReference type="GO" id="GO:0003676">
    <property type="term" value="F:nucleic acid binding"/>
    <property type="evidence" value="ECO:0007669"/>
    <property type="project" value="InterPro"/>
</dbReference>
<proteinExistence type="predicted"/>
<feature type="non-terminal residue" evidence="11">
    <location>
        <position position="1"/>
    </location>
</feature>
<evidence type="ECO:0000256" key="3">
    <source>
        <dbReference type="ARBA" id="ARBA00022759"/>
    </source>
</evidence>
<dbReference type="InterPro" id="IPR036397">
    <property type="entry name" value="RNaseH_sf"/>
</dbReference>
<sequence length="68" mass="7926">KFKEWKQLVENQTGRTVKKLTMDNGLEFCNQEFKQLCIESGIARHLTVAETPQQNGLVERMNKTLMDK</sequence>
<dbReference type="GO" id="GO:0003887">
    <property type="term" value="F:DNA-directed DNA polymerase activity"/>
    <property type="evidence" value="ECO:0007669"/>
    <property type="project" value="UniProtKB-KW"/>
</dbReference>
<dbReference type="GO" id="GO:0016787">
    <property type="term" value="F:hydrolase activity"/>
    <property type="evidence" value="ECO:0007669"/>
    <property type="project" value="UniProtKB-KW"/>
</dbReference>
<keyword evidence="8" id="KW-0548">Nucleotidyltransferase</keyword>
<keyword evidence="5" id="KW-0460">Magnesium</keyword>